<evidence type="ECO:0000259" key="10">
    <source>
        <dbReference type="PROSITE" id="PS50893"/>
    </source>
</evidence>
<dbReference type="GO" id="GO:0140359">
    <property type="term" value="F:ABC-type transporter activity"/>
    <property type="evidence" value="ECO:0007669"/>
    <property type="project" value="InterPro"/>
</dbReference>
<keyword evidence="3" id="KW-0813">Transport</keyword>
<dbReference type="EMBL" id="JASPKY010000481">
    <property type="protein sequence ID" value="KAK9695455.1"/>
    <property type="molecule type" value="Genomic_DNA"/>
</dbReference>
<dbReference type="InterPro" id="IPR003593">
    <property type="entry name" value="AAA+_ATPase"/>
</dbReference>
<proteinExistence type="inferred from homology"/>
<sequence length="547" mass="61375">MGSSGAGKTSLLNVLAGFIKNGVTGEINVNGQPRDMQEFKKISTYIMQHDVLERQLSVLELMSLVANLRLSSHLYSKTEKMKIVNTILQVMGLQQSLNTRTECLSGGQTKRLAISLALIDNPPIMFLDEPTTGLDNFSAKQCIELLKTLANQGRTIICTIHQPSNLLCTSFDQVYFMSEGYCIYNGSLVKMIPFLEDLRFSCPTFSSPTDYIIEISSDSNNTEILSKAVENGLLTVKNPVITKTSIYEKQYSFVSIFNRKPNTTKEDFPISYYTQVGILLKKMFLQMCRNKIALTIQFSHHIISGLSLGVIFFNTGNDASQSLATFKFFVSLMVFYLYTYIISPILLFPFELEIIKRQYFNRWYSLKAYYTALTLFNIPHLVSFSLIFNVIIYISTGQPLEAHRFFFFNVVCILTGLTAYGIGITLGSICSPTVGACAGSTLAAYLIIITTYGMGVRNAVPIFAKILMMTAFPRHGVIGLCTATLQGRPLMDCDQLFCFIRDPEDLLDLMGMKDANIYWTTAALIGFLVLYRIAAFIALKWKLSQEF</sequence>
<feature type="transmembrane region" description="Helical" evidence="9">
    <location>
        <begin position="442"/>
        <end position="464"/>
    </location>
</feature>
<dbReference type="GO" id="GO:0016887">
    <property type="term" value="F:ATP hydrolysis activity"/>
    <property type="evidence" value="ECO:0007669"/>
    <property type="project" value="InterPro"/>
</dbReference>
<organism evidence="11 12">
    <name type="scientific">Popillia japonica</name>
    <name type="common">Japanese beetle</name>
    <dbReference type="NCBI Taxonomy" id="7064"/>
    <lineage>
        <taxon>Eukaryota</taxon>
        <taxon>Metazoa</taxon>
        <taxon>Ecdysozoa</taxon>
        <taxon>Arthropoda</taxon>
        <taxon>Hexapoda</taxon>
        <taxon>Insecta</taxon>
        <taxon>Pterygota</taxon>
        <taxon>Neoptera</taxon>
        <taxon>Endopterygota</taxon>
        <taxon>Coleoptera</taxon>
        <taxon>Polyphaga</taxon>
        <taxon>Scarabaeiformia</taxon>
        <taxon>Scarabaeidae</taxon>
        <taxon>Rutelinae</taxon>
        <taxon>Popillia</taxon>
    </lineage>
</organism>
<name>A0AAW1IYU7_POPJA</name>
<dbReference type="Proteomes" id="UP001458880">
    <property type="component" value="Unassembled WGS sequence"/>
</dbReference>
<feature type="transmembrane region" description="Helical" evidence="9">
    <location>
        <begin position="292"/>
        <end position="313"/>
    </location>
</feature>
<protein>
    <submittedName>
        <fullName evidence="11">ABC-2 type transporter</fullName>
    </submittedName>
</protein>
<comment type="similarity">
    <text evidence="2">Belongs to the ABC transporter superfamily. ABCG family. Eye pigment precursor importer (TC 3.A.1.204) subfamily.</text>
</comment>
<dbReference type="GO" id="GO:0005886">
    <property type="term" value="C:plasma membrane"/>
    <property type="evidence" value="ECO:0007669"/>
    <property type="project" value="TreeGrafter"/>
</dbReference>
<evidence type="ECO:0000256" key="5">
    <source>
        <dbReference type="ARBA" id="ARBA00022741"/>
    </source>
</evidence>
<dbReference type="GO" id="GO:0005524">
    <property type="term" value="F:ATP binding"/>
    <property type="evidence" value="ECO:0007669"/>
    <property type="project" value="UniProtKB-KW"/>
</dbReference>
<dbReference type="InterPro" id="IPR027417">
    <property type="entry name" value="P-loop_NTPase"/>
</dbReference>
<dbReference type="PANTHER" id="PTHR48041:SF105">
    <property type="entry name" value="FI02074P"/>
    <property type="match status" value="1"/>
</dbReference>
<feature type="transmembrane region" description="Helical" evidence="9">
    <location>
        <begin position="517"/>
        <end position="539"/>
    </location>
</feature>
<dbReference type="Pfam" id="PF00005">
    <property type="entry name" value="ABC_tran"/>
    <property type="match status" value="1"/>
</dbReference>
<evidence type="ECO:0000256" key="2">
    <source>
        <dbReference type="ARBA" id="ARBA00005814"/>
    </source>
</evidence>
<dbReference type="SUPFAM" id="SSF52540">
    <property type="entry name" value="P-loop containing nucleoside triphosphate hydrolases"/>
    <property type="match status" value="1"/>
</dbReference>
<evidence type="ECO:0000256" key="7">
    <source>
        <dbReference type="ARBA" id="ARBA00022989"/>
    </source>
</evidence>
<reference evidence="11 12" key="1">
    <citation type="journal article" date="2024" name="BMC Genomics">
        <title>De novo assembly and annotation of Popillia japonica's genome with initial clues to its potential as an invasive pest.</title>
        <authorList>
            <person name="Cucini C."/>
            <person name="Boschi S."/>
            <person name="Funari R."/>
            <person name="Cardaioli E."/>
            <person name="Iannotti N."/>
            <person name="Marturano G."/>
            <person name="Paoli F."/>
            <person name="Bruttini M."/>
            <person name="Carapelli A."/>
            <person name="Frati F."/>
            <person name="Nardi F."/>
        </authorList>
    </citation>
    <scope>NUCLEOTIDE SEQUENCE [LARGE SCALE GENOMIC DNA]</scope>
    <source>
        <strain evidence="11">DMR45628</strain>
    </source>
</reference>
<keyword evidence="7 9" id="KW-1133">Transmembrane helix</keyword>
<evidence type="ECO:0000256" key="1">
    <source>
        <dbReference type="ARBA" id="ARBA00004141"/>
    </source>
</evidence>
<comment type="subcellular location">
    <subcellularLocation>
        <location evidence="1">Membrane</location>
        <topology evidence="1">Multi-pass membrane protein</topology>
    </subcellularLocation>
</comment>
<gene>
    <name evidence="11" type="ORF">QE152_g32565</name>
</gene>
<dbReference type="SMART" id="SM00382">
    <property type="entry name" value="AAA"/>
    <property type="match status" value="1"/>
</dbReference>
<accession>A0AAW1IYU7</accession>
<dbReference type="InterPro" id="IPR003439">
    <property type="entry name" value="ABC_transporter-like_ATP-bd"/>
</dbReference>
<dbReference type="InterPro" id="IPR050352">
    <property type="entry name" value="ABCG_transporters"/>
</dbReference>
<keyword evidence="6" id="KW-0067">ATP-binding</keyword>
<feature type="domain" description="ABC transporter" evidence="10">
    <location>
        <begin position="1"/>
        <end position="204"/>
    </location>
</feature>
<dbReference type="PROSITE" id="PS50893">
    <property type="entry name" value="ABC_TRANSPORTER_2"/>
    <property type="match status" value="1"/>
</dbReference>
<evidence type="ECO:0000313" key="12">
    <source>
        <dbReference type="Proteomes" id="UP001458880"/>
    </source>
</evidence>
<keyword evidence="5" id="KW-0547">Nucleotide-binding</keyword>
<evidence type="ECO:0000256" key="3">
    <source>
        <dbReference type="ARBA" id="ARBA00022448"/>
    </source>
</evidence>
<evidence type="ECO:0000256" key="8">
    <source>
        <dbReference type="ARBA" id="ARBA00023136"/>
    </source>
</evidence>
<keyword evidence="12" id="KW-1185">Reference proteome</keyword>
<dbReference type="Pfam" id="PF01061">
    <property type="entry name" value="ABC2_membrane"/>
    <property type="match status" value="1"/>
</dbReference>
<evidence type="ECO:0000256" key="4">
    <source>
        <dbReference type="ARBA" id="ARBA00022692"/>
    </source>
</evidence>
<feature type="transmembrane region" description="Helical" evidence="9">
    <location>
        <begin position="369"/>
        <end position="394"/>
    </location>
</feature>
<dbReference type="InterPro" id="IPR013525">
    <property type="entry name" value="ABC2_TM"/>
</dbReference>
<keyword evidence="4 9" id="KW-0812">Transmembrane</keyword>
<dbReference type="Gene3D" id="3.40.50.300">
    <property type="entry name" value="P-loop containing nucleotide triphosphate hydrolases"/>
    <property type="match status" value="1"/>
</dbReference>
<evidence type="ECO:0000256" key="9">
    <source>
        <dbReference type="SAM" id="Phobius"/>
    </source>
</evidence>
<comment type="caution">
    <text evidence="11">The sequence shown here is derived from an EMBL/GenBank/DDBJ whole genome shotgun (WGS) entry which is preliminary data.</text>
</comment>
<evidence type="ECO:0000313" key="11">
    <source>
        <dbReference type="EMBL" id="KAK9695455.1"/>
    </source>
</evidence>
<dbReference type="FunFam" id="3.40.50.300:FF:001077">
    <property type="entry name" value="Uncharacterized protein, isoform A"/>
    <property type="match status" value="1"/>
</dbReference>
<feature type="transmembrane region" description="Helical" evidence="9">
    <location>
        <begin position="406"/>
        <end position="430"/>
    </location>
</feature>
<keyword evidence="8 9" id="KW-0472">Membrane</keyword>
<dbReference type="PANTHER" id="PTHR48041">
    <property type="entry name" value="ABC TRANSPORTER G FAMILY MEMBER 28"/>
    <property type="match status" value="1"/>
</dbReference>
<dbReference type="AlphaFoldDB" id="A0AAW1IYU7"/>
<feature type="transmembrane region" description="Helical" evidence="9">
    <location>
        <begin position="325"/>
        <end position="348"/>
    </location>
</feature>
<evidence type="ECO:0000256" key="6">
    <source>
        <dbReference type="ARBA" id="ARBA00022840"/>
    </source>
</evidence>